<feature type="transmembrane region" description="Helical" evidence="2">
    <location>
        <begin position="213"/>
        <end position="236"/>
    </location>
</feature>
<feature type="region of interest" description="Disordered" evidence="1">
    <location>
        <begin position="1"/>
        <end position="20"/>
    </location>
</feature>
<evidence type="ECO:0000256" key="2">
    <source>
        <dbReference type="SAM" id="Phobius"/>
    </source>
</evidence>
<dbReference type="RefSeq" id="WP_345551607.1">
    <property type="nucleotide sequence ID" value="NZ_BAABRT010000019.1"/>
</dbReference>
<keyword evidence="4" id="KW-1185">Reference proteome</keyword>
<comment type="caution">
    <text evidence="3">The sequence shown here is derived from an EMBL/GenBank/DDBJ whole genome shotgun (WGS) entry which is preliminary data.</text>
</comment>
<feature type="region of interest" description="Disordered" evidence="1">
    <location>
        <begin position="582"/>
        <end position="613"/>
    </location>
</feature>
<sequence length="1098" mass="114773">MEATAAPPKTAVPSGNLGPGKNAPGNITTLAGHLTSLSAYSFSILAAGSVKIPSDATAKETASLNQFKAALQSAKGVATNWQENVQPLVFDMVTNISSASTISNMLTQRLLPTAKKIEQHQVVTKAEMLSFYSDVNALQKSAQMTSSQATTAKKALDLFVNGNATSAPTTPALGAVFTNLDNAYTGLNTGPVEATIEADQKLLAAYHSSYESAIGSCVGGVVAIGAGSVGIALAIATDGAASAFVLPVIFILGGTSLIIDSALIMVHDVEQIQKYTTQISQLNQVIAASAAAKLQFKSLINATNNAASIAESIETDFGLMSSNLTNLLNWADQAVKELPESGGVVKNPNNLIAVDIDAANTQWQSAQKIASSLINKIGNLTPQTPPSNAHGVPPKTKFSSQGGTAQLFAASLPTLTSTPPQRLSNAELTPNPHVVALSTQLSTIKADAAKLKQAATLSSGVVANGVADLTQTITAITPAVTSVDSLINELSTIGSKWLPTLQAIDKQAASSGQSAAWVAGAVQDIADVVQALHNDLTSGDAAKQDVGTLMTAATSALGDITQLKNSDQSAIDALNSSMSSLSAQIQQAKANPPAPPNPGPCPSEQGENTDNNYYGQQLRNWQNQLSADQSALATDQSKLEPLSAQLTWLTTVHSVASSLSLKAVQLLSSVEMVSAQFQSTANYLKPLEASENGQASRYWKTNSKYLETCLTVMMGSSSTSSQITALMATPAPLDHLGYLLQSVHSTQVPDLCASFIATTSNAATCGNAAQLIISQPTVNLALVPEVATEQVRFQQSCKALIETYNQNIMGLVTNVSGYATDMGKLLENVSASTSADEVQKTLKTIITQLTTWAGSVSSTRHIFQQFLDASLRTTAAVLEQVCAPKVAEEYDGPNGKLAQIQKIILALQTAVNQDVSTISNQSFDVLGAIITENLSVGLDYVSSQIPISGQFSAVIVDQVKASASSKLKDVQKQAEEKLEEVQEGSVYKKASTDVAELSAAITEQAKISSELTSFSFISNQVSLLDRHADDLIEKLKTLETQLSGCSLSLNVLNSKLGTGTISLAECVSDLGGYKDELSKLIVLGNNLTSSWADSSPNS</sequence>
<keyword evidence="2" id="KW-0472">Membrane</keyword>
<name>A0ABP9WTA0_9GAMM</name>
<feature type="compositionally biased region" description="Pro residues" evidence="1">
    <location>
        <begin position="592"/>
        <end position="601"/>
    </location>
</feature>
<dbReference type="EMBL" id="BAABRT010000019">
    <property type="protein sequence ID" value="GAA5525696.1"/>
    <property type="molecule type" value="Genomic_DNA"/>
</dbReference>
<keyword evidence="2" id="KW-0812">Transmembrane</keyword>
<feature type="transmembrane region" description="Helical" evidence="2">
    <location>
        <begin position="243"/>
        <end position="266"/>
    </location>
</feature>
<dbReference type="SUPFAM" id="SSF58100">
    <property type="entry name" value="Bacterial hemolysins"/>
    <property type="match status" value="2"/>
</dbReference>
<evidence type="ECO:0000313" key="4">
    <source>
        <dbReference type="Proteomes" id="UP001408594"/>
    </source>
</evidence>
<organism evidence="3 4">
    <name type="scientific">Microbulbifer aestuariivivens</name>
    <dbReference type="NCBI Taxonomy" id="1908308"/>
    <lineage>
        <taxon>Bacteria</taxon>
        <taxon>Pseudomonadati</taxon>
        <taxon>Pseudomonadota</taxon>
        <taxon>Gammaproteobacteria</taxon>
        <taxon>Cellvibrionales</taxon>
        <taxon>Microbulbiferaceae</taxon>
        <taxon>Microbulbifer</taxon>
    </lineage>
</organism>
<gene>
    <name evidence="3" type="ORF">Maes01_02268</name>
</gene>
<keyword evidence="2" id="KW-1133">Transmembrane helix</keyword>
<evidence type="ECO:0000313" key="3">
    <source>
        <dbReference type="EMBL" id="GAA5525696.1"/>
    </source>
</evidence>
<proteinExistence type="predicted"/>
<accession>A0ABP9WTA0</accession>
<evidence type="ECO:0000256" key="1">
    <source>
        <dbReference type="SAM" id="MobiDB-lite"/>
    </source>
</evidence>
<dbReference type="Gene3D" id="1.20.1170.10">
    <property type="match status" value="2"/>
</dbReference>
<reference evidence="3 4" key="1">
    <citation type="submission" date="2024-02" db="EMBL/GenBank/DDBJ databases">
        <title>Microbulbifer aestuariivivens NBRC 112533.</title>
        <authorList>
            <person name="Ichikawa N."/>
            <person name="Katano-Makiyama Y."/>
            <person name="Hidaka K."/>
        </authorList>
    </citation>
    <scope>NUCLEOTIDE SEQUENCE [LARGE SCALE GENOMIC DNA]</scope>
    <source>
        <strain evidence="3 4">NBRC 112533</strain>
    </source>
</reference>
<dbReference type="Proteomes" id="UP001408594">
    <property type="component" value="Unassembled WGS sequence"/>
</dbReference>
<protein>
    <submittedName>
        <fullName evidence="3">Uncharacterized protein</fullName>
    </submittedName>
</protein>
<feature type="region of interest" description="Disordered" evidence="1">
    <location>
        <begin position="380"/>
        <end position="401"/>
    </location>
</feature>